<reference evidence="9" key="1">
    <citation type="journal article" date="2019" name="Int. J. Syst. Evol. Microbiol.">
        <title>The Global Catalogue of Microorganisms (GCM) 10K type strain sequencing project: providing services to taxonomists for standard genome sequencing and annotation.</title>
        <authorList>
            <consortium name="The Broad Institute Genomics Platform"/>
            <consortium name="The Broad Institute Genome Sequencing Center for Infectious Disease"/>
            <person name="Wu L."/>
            <person name="Ma J."/>
        </authorList>
    </citation>
    <scope>NUCLEOTIDE SEQUENCE [LARGE SCALE GENOMIC DNA]</scope>
    <source>
        <strain evidence="9">JCM 18304</strain>
    </source>
</reference>
<comment type="caution">
    <text evidence="8">The sequence shown here is derived from an EMBL/GenBank/DDBJ whole genome shotgun (WGS) entry which is preliminary data.</text>
</comment>
<feature type="active site" evidence="4">
    <location>
        <position position="247"/>
    </location>
</feature>
<dbReference type="Gene3D" id="3.40.605.10">
    <property type="entry name" value="Aldehyde Dehydrogenase, Chain A, domain 1"/>
    <property type="match status" value="1"/>
</dbReference>
<evidence type="ECO:0000256" key="4">
    <source>
        <dbReference type="PROSITE-ProRule" id="PRU10007"/>
    </source>
</evidence>
<dbReference type="InterPro" id="IPR015590">
    <property type="entry name" value="Aldehyde_DH_dom"/>
</dbReference>
<evidence type="ECO:0000259" key="7">
    <source>
        <dbReference type="Pfam" id="PF00171"/>
    </source>
</evidence>
<evidence type="ECO:0000256" key="5">
    <source>
        <dbReference type="RuleBase" id="RU003345"/>
    </source>
</evidence>
<sequence>MRMTATHAPGVPVVEDGHLVSSNPATGEQIGRFPASGESDVADAVRRARQAAAWWAALGFAGRRERLLRWRAALANRLEELAELMHREGGKPVAEAIVEAAGAIDHIAWAAKHARSVLGPRRVRSSLMQIEYASRLEYLPYGVVGVIGPWNYPVLTPIGSIGYALAAGNAVVFKPSEYTPAIGAWLVDRFVEVVPEQPVLQAVFGTGDVGAALCRSGVNKLAFTGSTATGKKVMAACAETLTPVLAECGGKDAMIVDADADLDGAVAAAVWGGMTNAGQTCVGIERVYVADAVYDAFLGRLVERAARLTVGIEDGADFGPITMPGQIDTIRRHIADALERGGRAALGGPDAVQPPYVRPTILVDVPEDAAAVREETFGPTLTVTRVADADEGVRLANASRYGLGGAVFSRSRGVALARQLRSGMTAVNSAISFAGMPGLPFGGVGDSGFGRIHGADGLREFARPKAITKRRMRSLLPALSFDRTPKQVAQIARAVRLLHGRPR</sequence>
<proteinExistence type="inferred from homology"/>
<dbReference type="PROSITE" id="PS00687">
    <property type="entry name" value="ALDEHYDE_DEHYDR_GLU"/>
    <property type="match status" value="1"/>
</dbReference>
<dbReference type="PANTHER" id="PTHR11699">
    <property type="entry name" value="ALDEHYDE DEHYDROGENASE-RELATED"/>
    <property type="match status" value="1"/>
</dbReference>
<dbReference type="PIRSF" id="PIRSF036492">
    <property type="entry name" value="ALDH"/>
    <property type="match status" value="1"/>
</dbReference>
<accession>A0ABP9RNG1</accession>
<dbReference type="InterPro" id="IPR016161">
    <property type="entry name" value="Ald_DH/histidinol_DH"/>
</dbReference>
<organism evidence="8 9">
    <name type="scientific">Rugosimonospora acidiphila</name>
    <dbReference type="NCBI Taxonomy" id="556531"/>
    <lineage>
        <taxon>Bacteria</taxon>
        <taxon>Bacillati</taxon>
        <taxon>Actinomycetota</taxon>
        <taxon>Actinomycetes</taxon>
        <taxon>Micromonosporales</taxon>
        <taxon>Micromonosporaceae</taxon>
        <taxon>Rugosimonospora</taxon>
    </lineage>
</organism>
<comment type="similarity">
    <text evidence="1 3 5">Belongs to the aldehyde dehydrogenase family.</text>
</comment>
<dbReference type="SUPFAM" id="SSF53720">
    <property type="entry name" value="ALDH-like"/>
    <property type="match status" value="1"/>
</dbReference>
<keyword evidence="2 3" id="KW-0560">Oxidoreductase</keyword>
<name>A0ABP9RNG1_9ACTN</name>
<gene>
    <name evidence="8" type="ORF">GCM10023322_19180</name>
</gene>
<evidence type="ECO:0000256" key="1">
    <source>
        <dbReference type="ARBA" id="ARBA00009986"/>
    </source>
</evidence>
<evidence type="ECO:0000256" key="3">
    <source>
        <dbReference type="PIRNR" id="PIRNR036492"/>
    </source>
</evidence>
<evidence type="ECO:0000313" key="9">
    <source>
        <dbReference type="Proteomes" id="UP001501570"/>
    </source>
</evidence>
<feature type="domain" description="Aldehyde dehydrogenase" evidence="7">
    <location>
        <begin position="19"/>
        <end position="467"/>
    </location>
</feature>
<dbReference type="Proteomes" id="UP001501570">
    <property type="component" value="Unassembled WGS sequence"/>
</dbReference>
<dbReference type="InterPro" id="IPR012394">
    <property type="entry name" value="Aldehyde_DH_NAD(P)"/>
</dbReference>
<protein>
    <recommendedName>
        <fullName evidence="3">Aldehyde dehydrogenase</fullName>
    </recommendedName>
</protein>
<dbReference type="EMBL" id="BAABJQ010000004">
    <property type="protein sequence ID" value="GAA5182359.1"/>
    <property type="molecule type" value="Genomic_DNA"/>
</dbReference>
<evidence type="ECO:0000313" key="8">
    <source>
        <dbReference type="EMBL" id="GAA5182359.1"/>
    </source>
</evidence>
<dbReference type="CDD" id="cd07099">
    <property type="entry name" value="ALDH_DDALDH"/>
    <property type="match status" value="1"/>
</dbReference>
<dbReference type="InterPro" id="IPR016163">
    <property type="entry name" value="Ald_DH_C"/>
</dbReference>
<evidence type="ECO:0000256" key="6">
    <source>
        <dbReference type="SAM" id="MobiDB-lite"/>
    </source>
</evidence>
<feature type="region of interest" description="Disordered" evidence="6">
    <location>
        <begin position="1"/>
        <end position="35"/>
    </location>
</feature>
<dbReference type="InterPro" id="IPR029510">
    <property type="entry name" value="Ald_DH_CS_GLU"/>
</dbReference>
<dbReference type="InterPro" id="IPR016162">
    <property type="entry name" value="Ald_DH_N"/>
</dbReference>
<dbReference type="Gene3D" id="3.40.309.10">
    <property type="entry name" value="Aldehyde Dehydrogenase, Chain A, domain 2"/>
    <property type="match status" value="1"/>
</dbReference>
<dbReference type="Pfam" id="PF00171">
    <property type="entry name" value="Aldedh"/>
    <property type="match status" value="1"/>
</dbReference>
<evidence type="ECO:0000256" key="2">
    <source>
        <dbReference type="ARBA" id="ARBA00023002"/>
    </source>
</evidence>
<keyword evidence="9" id="KW-1185">Reference proteome</keyword>